<evidence type="ECO:0000259" key="2">
    <source>
        <dbReference type="Pfam" id="PF13399"/>
    </source>
</evidence>
<proteinExistence type="predicted"/>
<dbReference type="InterPro" id="IPR027381">
    <property type="entry name" value="LytR/CpsA/Psr_C"/>
</dbReference>
<organism evidence="3 4">
    <name type="scientific">Microbacterium imperiale</name>
    <dbReference type="NCBI Taxonomy" id="33884"/>
    <lineage>
        <taxon>Bacteria</taxon>
        <taxon>Bacillati</taxon>
        <taxon>Actinomycetota</taxon>
        <taxon>Actinomycetes</taxon>
        <taxon>Micrococcales</taxon>
        <taxon>Microbacteriaceae</taxon>
        <taxon>Microbacterium</taxon>
    </lineage>
</organism>
<evidence type="ECO:0000256" key="1">
    <source>
        <dbReference type="SAM" id="Phobius"/>
    </source>
</evidence>
<dbReference type="AlphaFoldDB" id="A0A9W6M3D7"/>
<dbReference type="Pfam" id="PF13399">
    <property type="entry name" value="LytR_C"/>
    <property type="match status" value="1"/>
</dbReference>
<dbReference type="RefSeq" id="WP_210007511.1">
    <property type="nucleotide sequence ID" value="NZ_BSEO01000005.1"/>
</dbReference>
<reference evidence="3" key="1">
    <citation type="journal article" date="2014" name="Int. J. Syst. Evol. Microbiol.">
        <title>Complete genome sequence of Corynebacterium casei LMG S-19264T (=DSM 44701T), isolated from a smear-ripened cheese.</title>
        <authorList>
            <consortium name="US DOE Joint Genome Institute (JGI-PGF)"/>
            <person name="Walter F."/>
            <person name="Albersmeier A."/>
            <person name="Kalinowski J."/>
            <person name="Ruckert C."/>
        </authorList>
    </citation>
    <scope>NUCLEOTIDE SEQUENCE</scope>
    <source>
        <strain evidence="3">VKM Ac-1447</strain>
    </source>
</reference>
<comment type="caution">
    <text evidence="3">The sequence shown here is derived from an EMBL/GenBank/DDBJ whole genome shotgun (WGS) entry which is preliminary data.</text>
</comment>
<protein>
    <recommendedName>
        <fullName evidence="2">LytR/CpsA/Psr regulator C-terminal domain-containing protein</fullName>
    </recommendedName>
</protein>
<evidence type="ECO:0000313" key="3">
    <source>
        <dbReference type="EMBL" id="GLJ79724.1"/>
    </source>
</evidence>
<name>A0A9W6M3D7_9MICO</name>
<keyword evidence="4" id="KW-1185">Reference proteome</keyword>
<feature type="domain" description="LytR/CpsA/Psr regulator C-terminal" evidence="2">
    <location>
        <begin position="89"/>
        <end position="185"/>
    </location>
</feature>
<keyword evidence="1" id="KW-0472">Membrane</keyword>
<gene>
    <name evidence="3" type="ORF">GCM10017586_14060</name>
</gene>
<dbReference type="Gene3D" id="3.30.70.2390">
    <property type="match status" value="1"/>
</dbReference>
<keyword evidence="1" id="KW-1133">Transmembrane helix</keyword>
<dbReference type="EMBL" id="BSEO01000005">
    <property type="protein sequence ID" value="GLJ79724.1"/>
    <property type="molecule type" value="Genomic_DNA"/>
</dbReference>
<accession>A0A9W6M3D7</accession>
<keyword evidence="1" id="KW-0812">Transmembrane</keyword>
<reference evidence="3" key="2">
    <citation type="submission" date="2023-01" db="EMBL/GenBank/DDBJ databases">
        <authorList>
            <person name="Sun Q."/>
            <person name="Evtushenko L."/>
        </authorList>
    </citation>
    <scope>NUCLEOTIDE SEQUENCE</scope>
    <source>
        <strain evidence="3">VKM Ac-1447</strain>
    </source>
</reference>
<sequence>MPTTTYPKDRFDELPADTVRVGAHRAENPRLRPGLVLFWSAVAVLVLIAVGVLGTLLISGRISIFPSGSTSTPAAQAPADAAPVVDTSYPVLILNATAERGLANAIAETVIGAGWSSESVNAGEAGSQDFATTTIYYPSPEDEGAARGLAEVIGGANLEMSDAYPGPVDADGNPGTQLTVVVGADRAGGGGTAG</sequence>
<evidence type="ECO:0000313" key="4">
    <source>
        <dbReference type="Proteomes" id="UP001142317"/>
    </source>
</evidence>
<feature type="transmembrane region" description="Helical" evidence="1">
    <location>
        <begin position="36"/>
        <end position="58"/>
    </location>
</feature>
<dbReference type="Proteomes" id="UP001142317">
    <property type="component" value="Unassembled WGS sequence"/>
</dbReference>